<dbReference type="Pfam" id="PF00563">
    <property type="entry name" value="EAL"/>
    <property type="match status" value="1"/>
</dbReference>
<keyword evidence="1" id="KW-0597">Phosphoprotein</keyword>
<dbReference type="Gene3D" id="3.30.70.270">
    <property type="match status" value="1"/>
</dbReference>
<dbReference type="CDD" id="cd01949">
    <property type="entry name" value="GGDEF"/>
    <property type="match status" value="1"/>
</dbReference>
<dbReference type="SUPFAM" id="SSF55785">
    <property type="entry name" value="PYP-like sensor domain (PAS domain)"/>
    <property type="match status" value="1"/>
</dbReference>
<dbReference type="NCBIfam" id="TIGR00254">
    <property type="entry name" value="GGDEF"/>
    <property type="match status" value="1"/>
</dbReference>
<dbReference type="InterPro" id="IPR035965">
    <property type="entry name" value="PAS-like_dom_sf"/>
</dbReference>
<dbReference type="InterPro" id="IPR052155">
    <property type="entry name" value="Biofilm_reg_signaling"/>
</dbReference>
<gene>
    <name evidence="6" type="ORF">SAMN05660420_00995</name>
</gene>
<dbReference type="Gene3D" id="3.20.20.450">
    <property type="entry name" value="EAL domain"/>
    <property type="match status" value="1"/>
</dbReference>
<dbReference type="SMART" id="SM00267">
    <property type="entry name" value="GGDEF"/>
    <property type="match status" value="1"/>
</dbReference>
<dbReference type="GO" id="GO:0000160">
    <property type="term" value="P:phosphorelay signal transduction system"/>
    <property type="evidence" value="ECO:0007669"/>
    <property type="project" value="InterPro"/>
</dbReference>
<sequence length="728" mass="83028">MQRVSSNHIATKEEARQSQILIVDDQLSLLQSLQALLRINGYRVDLARSGSEAITKLQDHDYQLLLLDLKMPGMTGFEVLDFVRQAELNLETVVVSGDTSFASIKDSMRLGAYDFIRKPYNPEELLAAVSRALECYHRERETLTIEKSLDRSEQLHRYIVNSSPDFIYMLDAQGVFTYVNDRVENLLGYKRNELLGKHFSSIIHPHNAATSSQLFRERRAGERATRNAEMRLLVNQANECVRSFDNYELIVELNATGVYEQNGVGEKVFIGTLGSVRDISARKRTEERISFQAYHDLLTQLPNRGLFNDRLNQAFAHAKRNRQKFALLFMDLDRFKLINDTLGHVMGDLVLQRVSERILEYLRAEDTLARFGGDEFCLLLPNIPHRESVAAVAEKILKAVRQPFSINNHELYLSMSVGIAIYPDAGETEETLLRSADMAMYHVKENGKDGYCFYCKTLHSDSNFLTTERDLSHAMEKKQFQVFFQPKVDPSYHAIVGMEALLRWQHPQRGLLYPEDFLAAAESSKLMVPLGLWVLRRVCEEVVRWRKQGIPPVKVSLNVSLVQLKEADFAELFIHTLQEFKLAAKFFEVEITEQGLSKGDAEVVKQLRILRDFGISVTIDDFGRGYSSFSYLQNLPVNTIKIDRSFVREIEERCDQTCIADGIAMMAKGLKLNVVGAGVENLFQLDYLRNLGCHEVQGYLYSKAISAQETMTLLQNCPAQGPHFTLPH</sequence>
<accession>A0A1H3XL82</accession>
<dbReference type="InterPro" id="IPR013767">
    <property type="entry name" value="PAS_fold"/>
</dbReference>
<dbReference type="GO" id="GO:0006355">
    <property type="term" value="P:regulation of DNA-templated transcription"/>
    <property type="evidence" value="ECO:0007669"/>
    <property type="project" value="InterPro"/>
</dbReference>
<evidence type="ECO:0000313" key="7">
    <source>
        <dbReference type="Proteomes" id="UP000199409"/>
    </source>
</evidence>
<dbReference type="Pfam" id="PF00072">
    <property type="entry name" value="Response_reg"/>
    <property type="match status" value="1"/>
</dbReference>
<dbReference type="InterPro" id="IPR043128">
    <property type="entry name" value="Rev_trsase/Diguanyl_cyclase"/>
</dbReference>
<dbReference type="AlphaFoldDB" id="A0A1H3XL82"/>
<reference evidence="6 7" key="1">
    <citation type="submission" date="2016-10" db="EMBL/GenBank/DDBJ databases">
        <authorList>
            <person name="de Groot N.N."/>
        </authorList>
    </citation>
    <scope>NUCLEOTIDE SEQUENCE [LARGE SCALE GENOMIC DNA]</scope>
    <source>
        <strain evidence="6 7">DSM 7343</strain>
    </source>
</reference>
<dbReference type="InterPro" id="IPR029787">
    <property type="entry name" value="Nucleotide_cyclase"/>
</dbReference>
<dbReference type="PROSITE" id="PS50112">
    <property type="entry name" value="PAS"/>
    <property type="match status" value="1"/>
</dbReference>
<dbReference type="SUPFAM" id="SSF141868">
    <property type="entry name" value="EAL domain-like"/>
    <property type="match status" value="1"/>
</dbReference>
<dbReference type="PANTHER" id="PTHR44757">
    <property type="entry name" value="DIGUANYLATE CYCLASE DGCP"/>
    <property type="match status" value="1"/>
</dbReference>
<dbReference type="InterPro" id="IPR035919">
    <property type="entry name" value="EAL_sf"/>
</dbReference>
<dbReference type="Proteomes" id="UP000199409">
    <property type="component" value="Unassembled WGS sequence"/>
</dbReference>
<dbReference type="RefSeq" id="WP_092345305.1">
    <property type="nucleotide sequence ID" value="NZ_FNQN01000002.1"/>
</dbReference>
<dbReference type="SUPFAM" id="SSF52172">
    <property type="entry name" value="CheY-like"/>
    <property type="match status" value="1"/>
</dbReference>
<dbReference type="PROSITE" id="PS50883">
    <property type="entry name" value="EAL"/>
    <property type="match status" value="1"/>
</dbReference>
<evidence type="ECO:0000256" key="1">
    <source>
        <dbReference type="PROSITE-ProRule" id="PRU00169"/>
    </source>
</evidence>
<dbReference type="InterPro" id="IPR011006">
    <property type="entry name" value="CheY-like_superfamily"/>
</dbReference>
<dbReference type="Gene3D" id="3.40.50.2300">
    <property type="match status" value="1"/>
</dbReference>
<dbReference type="Pfam" id="PF00989">
    <property type="entry name" value="PAS"/>
    <property type="match status" value="1"/>
</dbReference>
<dbReference type="CDD" id="cd00130">
    <property type="entry name" value="PAS"/>
    <property type="match status" value="1"/>
</dbReference>
<feature type="domain" description="Response regulatory" evidence="2">
    <location>
        <begin position="19"/>
        <end position="133"/>
    </location>
</feature>
<dbReference type="SUPFAM" id="SSF55073">
    <property type="entry name" value="Nucleotide cyclase"/>
    <property type="match status" value="1"/>
</dbReference>
<feature type="modified residue" description="4-aspartylphosphate" evidence="1">
    <location>
        <position position="68"/>
    </location>
</feature>
<dbReference type="CDD" id="cd01948">
    <property type="entry name" value="EAL"/>
    <property type="match status" value="1"/>
</dbReference>
<dbReference type="OrthoDB" id="9777298at2"/>
<dbReference type="Pfam" id="PF00990">
    <property type="entry name" value="GGDEF"/>
    <property type="match status" value="1"/>
</dbReference>
<dbReference type="FunFam" id="3.30.70.270:FF:000001">
    <property type="entry name" value="Diguanylate cyclase domain protein"/>
    <property type="match status" value="1"/>
</dbReference>
<evidence type="ECO:0000259" key="5">
    <source>
        <dbReference type="PROSITE" id="PS50887"/>
    </source>
</evidence>
<dbReference type="SMART" id="SM00448">
    <property type="entry name" value="REC"/>
    <property type="match status" value="1"/>
</dbReference>
<dbReference type="GO" id="GO:0003824">
    <property type="term" value="F:catalytic activity"/>
    <property type="evidence" value="ECO:0007669"/>
    <property type="project" value="UniProtKB-ARBA"/>
</dbReference>
<dbReference type="SMART" id="SM00091">
    <property type="entry name" value="PAS"/>
    <property type="match status" value="1"/>
</dbReference>
<dbReference type="InterPro" id="IPR001789">
    <property type="entry name" value="Sig_transdc_resp-reg_receiver"/>
</dbReference>
<dbReference type="InterPro" id="IPR001633">
    <property type="entry name" value="EAL_dom"/>
</dbReference>
<evidence type="ECO:0000259" key="3">
    <source>
        <dbReference type="PROSITE" id="PS50112"/>
    </source>
</evidence>
<proteinExistence type="predicted"/>
<dbReference type="Gene3D" id="3.30.450.20">
    <property type="entry name" value="PAS domain"/>
    <property type="match status" value="1"/>
</dbReference>
<dbReference type="EMBL" id="FNQN01000002">
    <property type="protein sequence ID" value="SDZ99352.1"/>
    <property type="molecule type" value="Genomic_DNA"/>
</dbReference>
<evidence type="ECO:0000313" key="6">
    <source>
        <dbReference type="EMBL" id="SDZ99352.1"/>
    </source>
</evidence>
<evidence type="ECO:0000259" key="4">
    <source>
        <dbReference type="PROSITE" id="PS50883"/>
    </source>
</evidence>
<organism evidence="6 7">
    <name type="scientific">Desulfuromusa kysingii</name>
    <dbReference type="NCBI Taxonomy" id="37625"/>
    <lineage>
        <taxon>Bacteria</taxon>
        <taxon>Pseudomonadati</taxon>
        <taxon>Thermodesulfobacteriota</taxon>
        <taxon>Desulfuromonadia</taxon>
        <taxon>Desulfuromonadales</taxon>
        <taxon>Geopsychrobacteraceae</taxon>
        <taxon>Desulfuromusa</taxon>
    </lineage>
</organism>
<keyword evidence="7" id="KW-1185">Reference proteome</keyword>
<dbReference type="PROSITE" id="PS50887">
    <property type="entry name" value="GGDEF"/>
    <property type="match status" value="1"/>
</dbReference>
<dbReference type="InterPro" id="IPR000160">
    <property type="entry name" value="GGDEF_dom"/>
</dbReference>
<dbReference type="STRING" id="37625.SAMN05660420_00995"/>
<feature type="domain" description="EAL" evidence="4">
    <location>
        <begin position="464"/>
        <end position="718"/>
    </location>
</feature>
<protein>
    <submittedName>
        <fullName evidence="6">PAS domain S-box-containing protein/diguanylate cyclase (GGDEF) domain-containing protein</fullName>
    </submittedName>
</protein>
<feature type="domain" description="GGDEF" evidence="5">
    <location>
        <begin position="323"/>
        <end position="456"/>
    </location>
</feature>
<dbReference type="InterPro" id="IPR000014">
    <property type="entry name" value="PAS"/>
</dbReference>
<dbReference type="PROSITE" id="PS50110">
    <property type="entry name" value="RESPONSE_REGULATORY"/>
    <property type="match status" value="1"/>
</dbReference>
<dbReference type="PANTHER" id="PTHR44757:SF2">
    <property type="entry name" value="BIOFILM ARCHITECTURE MAINTENANCE PROTEIN MBAA"/>
    <property type="match status" value="1"/>
</dbReference>
<name>A0A1H3XL82_9BACT</name>
<dbReference type="NCBIfam" id="TIGR00229">
    <property type="entry name" value="sensory_box"/>
    <property type="match status" value="1"/>
</dbReference>
<feature type="domain" description="PAS" evidence="3">
    <location>
        <begin position="152"/>
        <end position="222"/>
    </location>
</feature>
<evidence type="ECO:0000259" key="2">
    <source>
        <dbReference type="PROSITE" id="PS50110"/>
    </source>
</evidence>
<dbReference type="SMART" id="SM00052">
    <property type="entry name" value="EAL"/>
    <property type="match status" value="1"/>
</dbReference>